<comment type="caution">
    <text evidence="2">The sequence shown here is derived from an EMBL/GenBank/DDBJ whole genome shotgun (WGS) entry which is preliminary data.</text>
</comment>
<keyword evidence="3" id="KW-1185">Reference proteome</keyword>
<dbReference type="AlphaFoldDB" id="A0A151PFU4"/>
<gene>
    <name evidence="2" type="ORF">Y1Q_0016210</name>
</gene>
<accession>A0A151PFU4</accession>
<name>A0A151PFU4_ALLMI</name>
<evidence type="ECO:0000313" key="3">
    <source>
        <dbReference type="Proteomes" id="UP000050525"/>
    </source>
</evidence>
<organism evidence="2 3">
    <name type="scientific">Alligator mississippiensis</name>
    <name type="common">American alligator</name>
    <dbReference type="NCBI Taxonomy" id="8496"/>
    <lineage>
        <taxon>Eukaryota</taxon>
        <taxon>Metazoa</taxon>
        <taxon>Chordata</taxon>
        <taxon>Craniata</taxon>
        <taxon>Vertebrata</taxon>
        <taxon>Euteleostomi</taxon>
        <taxon>Archelosauria</taxon>
        <taxon>Archosauria</taxon>
        <taxon>Crocodylia</taxon>
        <taxon>Alligatoridae</taxon>
        <taxon>Alligatorinae</taxon>
        <taxon>Alligator</taxon>
    </lineage>
</organism>
<reference evidence="2 3" key="1">
    <citation type="journal article" date="2012" name="Genome Biol.">
        <title>Sequencing three crocodilian genomes to illuminate the evolution of archosaurs and amniotes.</title>
        <authorList>
            <person name="St John J.A."/>
            <person name="Braun E.L."/>
            <person name="Isberg S.R."/>
            <person name="Miles L.G."/>
            <person name="Chong A.Y."/>
            <person name="Gongora J."/>
            <person name="Dalzell P."/>
            <person name="Moran C."/>
            <person name="Bed'hom B."/>
            <person name="Abzhanov A."/>
            <person name="Burgess S.C."/>
            <person name="Cooksey A.M."/>
            <person name="Castoe T.A."/>
            <person name="Crawford N.G."/>
            <person name="Densmore L.D."/>
            <person name="Drew J.C."/>
            <person name="Edwards S.V."/>
            <person name="Faircloth B.C."/>
            <person name="Fujita M.K."/>
            <person name="Greenwold M.J."/>
            <person name="Hoffmann F.G."/>
            <person name="Howard J.M."/>
            <person name="Iguchi T."/>
            <person name="Janes D.E."/>
            <person name="Khan S.Y."/>
            <person name="Kohno S."/>
            <person name="de Koning A.J."/>
            <person name="Lance S.L."/>
            <person name="McCarthy F.M."/>
            <person name="McCormack J.E."/>
            <person name="Merchant M.E."/>
            <person name="Peterson D.G."/>
            <person name="Pollock D.D."/>
            <person name="Pourmand N."/>
            <person name="Raney B.J."/>
            <person name="Roessler K.A."/>
            <person name="Sanford J.R."/>
            <person name="Sawyer R.H."/>
            <person name="Schmidt C.J."/>
            <person name="Triplett E.W."/>
            <person name="Tuberville T.D."/>
            <person name="Venegas-Anaya M."/>
            <person name="Howard J.T."/>
            <person name="Jarvis E.D."/>
            <person name="Guillette L.J.Jr."/>
            <person name="Glenn T.C."/>
            <person name="Green R.E."/>
            <person name="Ray D.A."/>
        </authorList>
    </citation>
    <scope>NUCLEOTIDE SEQUENCE [LARGE SCALE GENOMIC DNA]</scope>
    <source>
        <strain evidence="2">KSC_2009_1</strain>
    </source>
</reference>
<feature type="compositionally biased region" description="Low complexity" evidence="1">
    <location>
        <begin position="56"/>
        <end position="65"/>
    </location>
</feature>
<proteinExistence type="predicted"/>
<feature type="region of interest" description="Disordered" evidence="1">
    <location>
        <begin position="39"/>
        <end position="93"/>
    </location>
</feature>
<evidence type="ECO:0000313" key="2">
    <source>
        <dbReference type="EMBL" id="KYO47873.1"/>
    </source>
</evidence>
<sequence length="136" mass="15530">MPHVSRDRNQLQEFGCWSCLCLALTCYCWQEEDSSLNKIQNDDTVGDADSQDQQLSETTSSTITSLDDPSLRPKQTANISKDTPPRRNSEPTIIVWFQRPDEDTDLLLDMAPQAIKEPPKKHDWELMSLTSEDMVD</sequence>
<evidence type="ECO:0000256" key="1">
    <source>
        <dbReference type="SAM" id="MobiDB-lite"/>
    </source>
</evidence>
<protein>
    <submittedName>
        <fullName evidence="2">Uncharacterized protein</fullName>
    </submittedName>
</protein>
<dbReference type="EMBL" id="AKHW03000370">
    <property type="protein sequence ID" value="KYO47873.1"/>
    <property type="molecule type" value="Genomic_DNA"/>
</dbReference>
<dbReference type="Proteomes" id="UP000050525">
    <property type="component" value="Unassembled WGS sequence"/>
</dbReference>